<evidence type="ECO:0000313" key="2">
    <source>
        <dbReference type="Proteomes" id="UP000215914"/>
    </source>
</evidence>
<dbReference type="GO" id="GO:0005975">
    <property type="term" value="P:carbohydrate metabolic process"/>
    <property type="evidence" value="ECO:0007669"/>
    <property type="project" value="InterPro"/>
</dbReference>
<dbReference type="GO" id="GO:0008810">
    <property type="term" value="F:cellulase activity"/>
    <property type="evidence" value="ECO:0007669"/>
    <property type="project" value="UniProtKB-EC"/>
</dbReference>
<dbReference type="AlphaFoldDB" id="A0A9K3DL53"/>
<comment type="caution">
    <text evidence="1">The sequence shown here is derived from an EMBL/GenBank/DDBJ whole genome shotgun (WGS) entry which is preliminary data.</text>
</comment>
<dbReference type="InterPro" id="IPR008928">
    <property type="entry name" value="6-hairpin_glycosidase_sf"/>
</dbReference>
<protein>
    <submittedName>
        <fullName evidence="1">Cellulase</fullName>
        <ecNumber evidence="1">3.2.1.4</ecNumber>
    </submittedName>
</protein>
<organism evidence="1 2">
    <name type="scientific">Helianthus annuus</name>
    <name type="common">Common sunflower</name>
    <dbReference type="NCBI Taxonomy" id="4232"/>
    <lineage>
        <taxon>Eukaryota</taxon>
        <taxon>Viridiplantae</taxon>
        <taxon>Streptophyta</taxon>
        <taxon>Embryophyta</taxon>
        <taxon>Tracheophyta</taxon>
        <taxon>Spermatophyta</taxon>
        <taxon>Magnoliopsida</taxon>
        <taxon>eudicotyledons</taxon>
        <taxon>Gunneridae</taxon>
        <taxon>Pentapetalae</taxon>
        <taxon>asterids</taxon>
        <taxon>campanulids</taxon>
        <taxon>Asterales</taxon>
        <taxon>Asteraceae</taxon>
        <taxon>Asteroideae</taxon>
        <taxon>Heliantheae alliance</taxon>
        <taxon>Heliantheae</taxon>
        <taxon>Helianthus</taxon>
    </lineage>
</organism>
<sequence>MEQLTAFHNFIFPTYCLFRLLDFGTVTPPELLAFGKSQVDYILGYGPRAISYMDGYRSTTHKKYTL</sequence>
<dbReference type="SUPFAM" id="SSF48208">
    <property type="entry name" value="Six-hairpin glycosidases"/>
    <property type="match status" value="1"/>
</dbReference>
<reference evidence="1" key="2">
    <citation type="submission" date="2020-06" db="EMBL/GenBank/DDBJ databases">
        <title>Helianthus annuus Genome sequencing and assembly Release 2.</title>
        <authorList>
            <person name="Gouzy J."/>
            <person name="Langlade N."/>
            <person name="Munos S."/>
        </authorList>
    </citation>
    <scope>NUCLEOTIDE SEQUENCE</scope>
    <source>
        <tissue evidence="1">Leaves</tissue>
    </source>
</reference>
<name>A0A9K3DL53_HELAN</name>
<dbReference type="EMBL" id="MNCJ02000332">
    <property type="protein sequence ID" value="KAF5756006.1"/>
    <property type="molecule type" value="Genomic_DNA"/>
</dbReference>
<keyword evidence="1" id="KW-0326">Glycosidase</keyword>
<dbReference type="InterPro" id="IPR012341">
    <property type="entry name" value="6hp_glycosidase-like_sf"/>
</dbReference>
<accession>A0A9K3DL53</accession>
<dbReference type="Gramene" id="mRNA:HanXRQr2_Chr17g0809541">
    <property type="protein sequence ID" value="mRNA:HanXRQr2_Chr17g0809541"/>
    <property type="gene ID" value="HanXRQr2_Chr17g0809541"/>
</dbReference>
<gene>
    <name evidence="1" type="ORF">HanXRQr2_Chr17g0809541</name>
</gene>
<proteinExistence type="predicted"/>
<dbReference type="EC" id="3.2.1.4" evidence="1"/>
<keyword evidence="1" id="KW-0378">Hydrolase</keyword>
<dbReference type="Gene3D" id="1.50.10.10">
    <property type="match status" value="1"/>
</dbReference>
<keyword evidence="2" id="KW-1185">Reference proteome</keyword>
<reference evidence="1" key="1">
    <citation type="journal article" date="2017" name="Nature">
        <title>The sunflower genome provides insights into oil metabolism, flowering and Asterid evolution.</title>
        <authorList>
            <person name="Badouin H."/>
            <person name="Gouzy J."/>
            <person name="Grassa C.J."/>
            <person name="Murat F."/>
            <person name="Staton S.E."/>
            <person name="Cottret L."/>
            <person name="Lelandais-Briere C."/>
            <person name="Owens G.L."/>
            <person name="Carrere S."/>
            <person name="Mayjonade B."/>
            <person name="Legrand L."/>
            <person name="Gill N."/>
            <person name="Kane N.C."/>
            <person name="Bowers J.E."/>
            <person name="Hubner S."/>
            <person name="Bellec A."/>
            <person name="Berard A."/>
            <person name="Berges H."/>
            <person name="Blanchet N."/>
            <person name="Boniface M.C."/>
            <person name="Brunel D."/>
            <person name="Catrice O."/>
            <person name="Chaidir N."/>
            <person name="Claudel C."/>
            <person name="Donnadieu C."/>
            <person name="Faraut T."/>
            <person name="Fievet G."/>
            <person name="Helmstetter N."/>
            <person name="King M."/>
            <person name="Knapp S.J."/>
            <person name="Lai Z."/>
            <person name="Le Paslier M.C."/>
            <person name="Lippi Y."/>
            <person name="Lorenzon L."/>
            <person name="Mandel J.R."/>
            <person name="Marage G."/>
            <person name="Marchand G."/>
            <person name="Marquand E."/>
            <person name="Bret-Mestries E."/>
            <person name="Morien E."/>
            <person name="Nambeesan S."/>
            <person name="Nguyen T."/>
            <person name="Pegot-Espagnet P."/>
            <person name="Pouilly N."/>
            <person name="Raftis F."/>
            <person name="Sallet E."/>
            <person name="Schiex T."/>
            <person name="Thomas J."/>
            <person name="Vandecasteele C."/>
            <person name="Vares D."/>
            <person name="Vear F."/>
            <person name="Vautrin S."/>
            <person name="Crespi M."/>
            <person name="Mangin B."/>
            <person name="Burke J.M."/>
            <person name="Salse J."/>
            <person name="Munos S."/>
            <person name="Vincourt P."/>
            <person name="Rieseberg L.H."/>
            <person name="Langlade N.B."/>
        </authorList>
    </citation>
    <scope>NUCLEOTIDE SEQUENCE</scope>
    <source>
        <tissue evidence="1">Leaves</tissue>
    </source>
</reference>
<dbReference type="Proteomes" id="UP000215914">
    <property type="component" value="Unassembled WGS sequence"/>
</dbReference>
<evidence type="ECO:0000313" key="1">
    <source>
        <dbReference type="EMBL" id="KAF5756006.1"/>
    </source>
</evidence>